<comment type="similarity">
    <text evidence="1">Belongs to the asaB hydroxylase/desaturase family.</text>
</comment>
<dbReference type="EMBL" id="CDMC01000003">
    <property type="protein sequence ID" value="CEL03044.1"/>
    <property type="molecule type" value="Genomic_DNA"/>
</dbReference>
<evidence type="ECO:0000313" key="2">
    <source>
        <dbReference type="EMBL" id="CEL03044.1"/>
    </source>
</evidence>
<proteinExistence type="inferred from homology"/>
<evidence type="ECO:0000313" key="3">
    <source>
        <dbReference type="Proteomes" id="UP000054771"/>
    </source>
</evidence>
<dbReference type="Proteomes" id="UP000054771">
    <property type="component" value="Unassembled WGS sequence"/>
</dbReference>
<dbReference type="PANTHER" id="PTHR34598:SF3">
    <property type="entry name" value="OXIDOREDUCTASE AN1597"/>
    <property type="match status" value="1"/>
</dbReference>
<gene>
    <name evidence="2" type="ORF">ASPCAL04202</name>
</gene>
<sequence>MDDKLKKTDDTVITKLYYLTPLEEYKTTKPYYVNWPVDDISGARQTNLSHTAYEDIKIEDIRGAESSLCIDVEGFQLAKHATHMRNEEFEKDIIVRQKYYPEIREFVKETLNASRVFIFEHTVCPVN</sequence>
<dbReference type="PANTHER" id="PTHR34598">
    <property type="entry name" value="BLL6449 PROTEIN"/>
    <property type="match status" value="1"/>
</dbReference>
<accession>A0A0U5GQI2</accession>
<dbReference type="AlphaFoldDB" id="A0A0U5GQI2"/>
<organism evidence="2 3">
    <name type="scientific">Aspergillus calidoustus</name>
    <dbReference type="NCBI Taxonomy" id="454130"/>
    <lineage>
        <taxon>Eukaryota</taxon>
        <taxon>Fungi</taxon>
        <taxon>Dikarya</taxon>
        <taxon>Ascomycota</taxon>
        <taxon>Pezizomycotina</taxon>
        <taxon>Eurotiomycetes</taxon>
        <taxon>Eurotiomycetidae</taxon>
        <taxon>Eurotiales</taxon>
        <taxon>Aspergillaceae</taxon>
        <taxon>Aspergillus</taxon>
        <taxon>Aspergillus subgen. Nidulantes</taxon>
    </lineage>
</organism>
<evidence type="ECO:0000256" key="1">
    <source>
        <dbReference type="ARBA" id="ARBA00023604"/>
    </source>
</evidence>
<protein>
    <submittedName>
        <fullName evidence="2">Uncharacterized protein</fullName>
    </submittedName>
</protein>
<dbReference type="InterPro" id="IPR044053">
    <property type="entry name" value="AsaB-like"/>
</dbReference>
<keyword evidence="3" id="KW-1185">Reference proteome</keyword>
<name>A0A0U5GQI2_ASPCI</name>
<dbReference type="GO" id="GO:0016491">
    <property type="term" value="F:oxidoreductase activity"/>
    <property type="evidence" value="ECO:0007669"/>
    <property type="project" value="InterPro"/>
</dbReference>
<dbReference type="OrthoDB" id="412788at2759"/>
<reference evidence="3" key="1">
    <citation type="journal article" date="2016" name="Genome Announc.">
        <title>Draft genome sequences of fungus Aspergillus calidoustus.</title>
        <authorList>
            <person name="Horn F."/>
            <person name="Linde J."/>
            <person name="Mattern D.J."/>
            <person name="Walther G."/>
            <person name="Guthke R."/>
            <person name="Scherlach K."/>
            <person name="Martin K."/>
            <person name="Brakhage A.A."/>
            <person name="Petzke L."/>
            <person name="Valiante V."/>
        </authorList>
    </citation>
    <scope>NUCLEOTIDE SEQUENCE [LARGE SCALE GENOMIC DNA]</scope>
    <source>
        <strain evidence="3">SF006504</strain>
    </source>
</reference>